<dbReference type="Ensembl" id="ENSSORT00005023213.1">
    <property type="protein sequence ID" value="ENSSORP00005022548.1"/>
    <property type="gene ID" value="ENSSORG00005010970.1"/>
</dbReference>
<evidence type="ECO:0000256" key="1">
    <source>
        <dbReference type="ARBA" id="ARBA00023054"/>
    </source>
</evidence>
<evidence type="ECO:0000313" key="6">
    <source>
        <dbReference type="Proteomes" id="UP000472271"/>
    </source>
</evidence>
<feature type="region of interest" description="Disordered" evidence="3">
    <location>
        <begin position="110"/>
        <end position="141"/>
    </location>
</feature>
<evidence type="ECO:0000256" key="3">
    <source>
        <dbReference type="SAM" id="MobiDB-lite"/>
    </source>
</evidence>
<dbReference type="InParanoid" id="A0A673A1R6"/>
<dbReference type="PANTHER" id="PTHR21694:SF35">
    <property type="entry name" value="OUTER DYNEIN ARM-DOCKING COMPLEX SUBUNIT 1"/>
    <property type="match status" value="1"/>
</dbReference>
<feature type="compositionally biased region" description="Basic and acidic residues" evidence="3">
    <location>
        <begin position="132"/>
        <end position="141"/>
    </location>
</feature>
<evidence type="ECO:0000313" key="5">
    <source>
        <dbReference type="Ensembl" id="ENSSORP00005022548.1"/>
    </source>
</evidence>
<dbReference type="InterPro" id="IPR049258">
    <property type="entry name" value="ODAD1_CC"/>
</dbReference>
<dbReference type="GO" id="GO:0005930">
    <property type="term" value="C:axoneme"/>
    <property type="evidence" value="ECO:0007669"/>
    <property type="project" value="TreeGrafter"/>
</dbReference>
<feature type="domain" description="ODAD1 central coiled coil region" evidence="4">
    <location>
        <begin position="142"/>
        <end position="411"/>
    </location>
</feature>
<organism evidence="5 6">
    <name type="scientific">Sphaeramia orbicularis</name>
    <name type="common">orbiculate cardinalfish</name>
    <dbReference type="NCBI Taxonomy" id="375764"/>
    <lineage>
        <taxon>Eukaryota</taxon>
        <taxon>Metazoa</taxon>
        <taxon>Chordata</taxon>
        <taxon>Craniata</taxon>
        <taxon>Vertebrata</taxon>
        <taxon>Euteleostomi</taxon>
        <taxon>Actinopterygii</taxon>
        <taxon>Neopterygii</taxon>
        <taxon>Teleostei</taxon>
        <taxon>Neoteleostei</taxon>
        <taxon>Acanthomorphata</taxon>
        <taxon>Gobiaria</taxon>
        <taxon>Kurtiformes</taxon>
        <taxon>Apogonoidei</taxon>
        <taxon>Apogonidae</taxon>
        <taxon>Apogoninae</taxon>
        <taxon>Sphaeramia</taxon>
    </lineage>
</organism>
<dbReference type="Pfam" id="PF21773">
    <property type="entry name" value="ODAD1_CC"/>
    <property type="match status" value="1"/>
</dbReference>
<feature type="coiled-coil region" evidence="2">
    <location>
        <begin position="315"/>
        <end position="381"/>
    </location>
</feature>
<feature type="coiled-coil region" evidence="2">
    <location>
        <begin position="27"/>
        <end position="72"/>
    </location>
</feature>
<dbReference type="AlphaFoldDB" id="A0A673A1R6"/>
<accession>A0A673A1R6</accession>
<name>A0A673A1R6_9TELE</name>
<protein>
    <submittedName>
        <fullName evidence="5">Coiled-coil domain containing 114</fullName>
    </submittedName>
</protein>
<sequence>MPQRRSVTSGLSVNSKMDTDGSVESEMAKLQRQFKIMERDRQRYDIQAREQIHKEQQEIQKLLKEQEDIQQNLGACKSMSQQQKDDEETQRIHCLLEQWETAQEECETQKQSQKQLDKEPAGMQKRQISTKDTQRSEVRRTQKALRTLEHKLDRISCHLREDVQTLHKERTRFQQLHKRLDRKTGEVINVSIAAYDDRAKAQSKMIMIREKAVKDFADDNSKMKSLEIDFLFKSRLNAFMTTKCSERAGQYDGQEMGHRHELKEQRRVDSGEESLDALEEVFQRIQVLSGEDNLDMLVTRFIQVADRNFAVFNFVNEQNNEVETLRDQISQIQEKMEQLRVKELQQEQDHHSSLRNFDEQLNEALQEAEDYENQTKNIHKILDLIKTGLARLVNNISKIDCDRSVIENMLDTSTGISDNNIMSYLGLVEQNANELLTIQAFLNSKVTFEHMVLSSLTYYPTPRRGGNGYFFLVWFVSLFVS</sequence>
<feature type="region of interest" description="Disordered" evidence="3">
    <location>
        <begin position="1"/>
        <end position="26"/>
    </location>
</feature>
<reference evidence="5" key="1">
    <citation type="submission" date="2019-06" db="EMBL/GenBank/DDBJ databases">
        <authorList>
            <consortium name="Wellcome Sanger Institute Data Sharing"/>
        </authorList>
    </citation>
    <scope>NUCLEOTIDE SEQUENCE [LARGE SCALE GENOMIC DNA]</scope>
</reference>
<dbReference type="SUPFAM" id="SSF58100">
    <property type="entry name" value="Bacterial hemolysins"/>
    <property type="match status" value="1"/>
</dbReference>
<dbReference type="InterPro" id="IPR051876">
    <property type="entry name" value="ODA-DC/CCD"/>
</dbReference>
<keyword evidence="1 2" id="KW-0175">Coiled coil</keyword>
<reference evidence="5" key="2">
    <citation type="submission" date="2025-08" db="UniProtKB">
        <authorList>
            <consortium name="Ensembl"/>
        </authorList>
    </citation>
    <scope>IDENTIFICATION</scope>
</reference>
<dbReference type="GO" id="GO:0003341">
    <property type="term" value="P:cilium movement"/>
    <property type="evidence" value="ECO:0007669"/>
    <property type="project" value="TreeGrafter"/>
</dbReference>
<keyword evidence="6" id="KW-1185">Reference proteome</keyword>
<evidence type="ECO:0000256" key="2">
    <source>
        <dbReference type="SAM" id="Coils"/>
    </source>
</evidence>
<feature type="compositionally biased region" description="Polar residues" evidence="3">
    <location>
        <begin position="1"/>
        <end position="16"/>
    </location>
</feature>
<evidence type="ECO:0000259" key="4">
    <source>
        <dbReference type="Pfam" id="PF21773"/>
    </source>
</evidence>
<dbReference type="GO" id="GO:0036158">
    <property type="term" value="P:outer dynein arm assembly"/>
    <property type="evidence" value="ECO:0007669"/>
    <property type="project" value="TreeGrafter"/>
</dbReference>
<reference evidence="5" key="3">
    <citation type="submission" date="2025-09" db="UniProtKB">
        <authorList>
            <consortium name="Ensembl"/>
        </authorList>
    </citation>
    <scope>IDENTIFICATION</scope>
</reference>
<proteinExistence type="predicted"/>
<dbReference type="PANTHER" id="PTHR21694">
    <property type="entry name" value="COILED-COIL DOMAIN-CONTAINING PROTEIN 63"/>
    <property type="match status" value="1"/>
</dbReference>
<dbReference type="Proteomes" id="UP000472271">
    <property type="component" value="Chromosome 5"/>
</dbReference>